<comment type="caution">
    <text evidence="3">The sequence shown here is derived from an EMBL/GenBank/DDBJ whole genome shotgun (WGS) entry which is preliminary data.</text>
</comment>
<sequence length="373" mass="40501">MAAGATGAVLALLLYSLFMNFFKSDHVVPGWHFGYNTKISETVSQRDYAHASFYKQTQIRTIFGYGNYALAVSLLYRSTYKRILKRAKPSTRQPINKTLLITICLMLSGDIHPCPGPHHAKSPELATIAAKPGGATRDIPILQVCSFGQMLPCCVPNANLLSHNPWHIAAPEIAVHEKTDAAEGVGAAAVSGPAVNQATSGGGGGGRADQWCEPNPSVAAYAARDSTVERSKQRISSTILNERQAKISTRQTGKTPQPASGAAPLFDSPLITNRKHINPGIRKHRKWALFRTVNHSRIIWDSKAKPKGLLGGHLNVRSIIPKTDQITHLLENSNLDFLGISETWLHDNAPSAALKTLDITFLGKIDRAPEEEG</sequence>
<name>A0AAW0PFX8_9GOBI</name>
<reference evidence="4" key="1">
    <citation type="submission" date="2024-04" db="EMBL/GenBank/DDBJ databases">
        <title>Salinicola lusitanus LLJ914,a marine bacterium isolated from the Okinawa Trough.</title>
        <authorList>
            <person name="Li J."/>
        </authorList>
    </citation>
    <scope>NUCLEOTIDE SEQUENCE [LARGE SCALE GENOMIC DNA]</scope>
</reference>
<dbReference type="Proteomes" id="UP001460270">
    <property type="component" value="Unassembled WGS sequence"/>
</dbReference>
<feature type="region of interest" description="Disordered" evidence="1">
    <location>
        <begin position="246"/>
        <end position="267"/>
    </location>
</feature>
<keyword evidence="2" id="KW-0732">Signal</keyword>
<evidence type="ECO:0000256" key="1">
    <source>
        <dbReference type="SAM" id="MobiDB-lite"/>
    </source>
</evidence>
<gene>
    <name evidence="3" type="ORF">WMY93_009174</name>
</gene>
<proteinExistence type="predicted"/>
<feature type="compositionally biased region" description="Polar residues" evidence="1">
    <location>
        <begin position="246"/>
        <end position="258"/>
    </location>
</feature>
<protein>
    <submittedName>
        <fullName evidence="3">Uncharacterized protein</fullName>
    </submittedName>
</protein>
<organism evidence="3 4">
    <name type="scientific">Mugilogobius chulae</name>
    <name type="common">yellowstripe goby</name>
    <dbReference type="NCBI Taxonomy" id="88201"/>
    <lineage>
        <taxon>Eukaryota</taxon>
        <taxon>Metazoa</taxon>
        <taxon>Chordata</taxon>
        <taxon>Craniata</taxon>
        <taxon>Vertebrata</taxon>
        <taxon>Euteleostomi</taxon>
        <taxon>Actinopterygii</taxon>
        <taxon>Neopterygii</taxon>
        <taxon>Teleostei</taxon>
        <taxon>Neoteleostei</taxon>
        <taxon>Acanthomorphata</taxon>
        <taxon>Gobiaria</taxon>
        <taxon>Gobiiformes</taxon>
        <taxon>Gobioidei</taxon>
        <taxon>Gobiidae</taxon>
        <taxon>Gobionellinae</taxon>
        <taxon>Mugilogobius</taxon>
    </lineage>
</organism>
<feature type="chain" id="PRO_5043956866" evidence="2">
    <location>
        <begin position="25"/>
        <end position="373"/>
    </location>
</feature>
<dbReference type="EMBL" id="JBBPFD010000006">
    <property type="protein sequence ID" value="KAK7922272.1"/>
    <property type="molecule type" value="Genomic_DNA"/>
</dbReference>
<keyword evidence="4" id="KW-1185">Reference proteome</keyword>
<feature type="signal peptide" evidence="2">
    <location>
        <begin position="1"/>
        <end position="24"/>
    </location>
</feature>
<evidence type="ECO:0000313" key="4">
    <source>
        <dbReference type="Proteomes" id="UP001460270"/>
    </source>
</evidence>
<evidence type="ECO:0000256" key="2">
    <source>
        <dbReference type="SAM" id="SignalP"/>
    </source>
</evidence>
<dbReference type="AlphaFoldDB" id="A0AAW0PFX8"/>
<accession>A0AAW0PFX8</accession>
<evidence type="ECO:0000313" key="3">
    <source>
        <dbReference type="EMBL" id="KAK7922272.1"/>
    </source>
</evidence>